<evidence type="ECO:0000313" key="2">
    <source>
        <dbReference type="Proteomes" id="UP000193335"/>
    </source>
</evidence>
<dbReference type="EMBL" id="NAFL01000286">
    <property type="protein sequence ID" value="OSJ22122.1"/>
    <property type="molecule type" value="Genomic_DNA"/>
</dbReference>
<comment type="caution">
    <text evidence="1">The sequence shown here is derived from an EMBL/GenBank/DDBJ whole genome shotgun (WGS) entry which is preliminary data.</text>
</comment>
<organism evidence="1 2">
    <name type="scientific">Bradyrhizobium japonicum</name>
    <dbReference type="NCBI Taxonomy" id="375"/>
    <lineage>
        <taxon>Bacteria</taxon>
        <taxon>Pseudomonadati</taxon>
        <taxon>Pseudomonadota</taxon>
        <taxon>Alphaproteobacteria</taxon>
        <taxon>Hyphomicrobiales</taxon>
        <taxon>Nitrobacteraceae</taxon>
        <taxon>Bradyrhizobium</taxon>
    </lineage>
</organism>
<protein>
    <submittedName>
        <fullName evidence="1">Uncharacterized protein</fullName>
    </submittedName>
</protein>
<name>A0A1Y2J7M9_BRAJP</name>
<dbReference type="RefSeq" id="WP_085405412.1">
    <property type="nucleotide sequence ID" value="NZ_NAFL01000286.1"/>
</dbReference>
<reference evidence="1 2" key="1">
    <citation type="submission" date="2017-03" db="EMBL/GenBank/DDBJ databases">
        <title>Whole genome sequences of fourteen strains of Bradyrhizobium canariense and one strain of Bradyrhizobium japonicum isolated from Lupinus (Papilionoideae: Genisteae) species in Algeria.</title>
        <authorList>
            <person name="Crovadore J."/>
            <person name="Chekireb D."/>
            <person name="Brachmann A."/>
            <person name="Chablais R."/>
            <person name="Cochard B."/>
            <person name="Lefort F."/>
        </authorList>
    </citation>
    <scope>NUCLEOTIDE SEQUENCE [LARGE SCALE GENOMIC DNA]</scope>
    <source>
        <strain evidence="1 2">UBMA197</strain>
    </source>
</reference>
<evidence type="ECO:0000313" key="1">
    <source>
        <dbReference type="EMBL" id="OSJ22122.1"/>
    </source>
</evidence>
<dbReference type="AlphaFoldDB" id="A0A1Y2J7M9"/>
<accession>A0A1Y2J7M9</accession>
<gene>
    <name evidence="1" type="ORF">BSZ19_46895</name>
</gene>
<dbReference type="Proteomes" id="UP000193335">
    <property type="component" value="Unassembled WGS sequence"/>
</dbReference>
<sequence length="297" mass="33917">MNVPPGMTPELADEFMRRLKTGETLRKITSGDKRCGPALVTPQRFKKHCELHPEWAIEALRLAKANEEAAAHVRKTITWRLAIQRSADKRRAAERCKNGHIRRLDNTFYEQHLGYLVRRCKDCLKARRQLRMPSAQQVRTSIASLHEGGTLSSGTSQVQQAMRNFIRANPKIGARLRNLSDKNASAHRSAAQRARRRLSASSLMQNNGEDAYEAVRWATAHVPEDERDDVMSRMFVAIGEGRLRLSEARSRVGEFLKDQRRRPRVYGEARFSLDSPLNDDSGMTWLDTKTDADRLWA</sequence>
<proteinExistence type="predicted"/>